<dbReference type="Gene3D" id="1.10.3860.10">
    <property type="entry name" value="Sodium:dicarboxylate symporter"/>
    <property type="match status" value="1"/>
</dbReference>
<comment type="caution">
    <text evidence="7">The sequence shown here is derived from an EMBL/GenBank/DDBJ whole genome shotgun (WGS) entry which is preliminary data.</text>
</comment>
<gene>
    <name evidence="7" type="ORF">MESMUL_13120</name>
</gene>
<feature type="transmembrane region" description="Helical" evidence="6">
    <location>
        <begin position="377"/>
        <end position="395"/>
    </location>
</feature>
<keyword evidence="3 6" id="KW-0812">Transmembrane</keyword>
<dbReference type="InterPro" id="IPR050746">
    <property type="entry name" value="DAACS"/>
</dbReference>
<dbReference type="InterPro" id="IPR001991">
    <property type="entry name" value="Na-dicarboxylate_symporter"/>
</dbReference>
<organism evidence="7 8">
    <name type="scientific">Mesosutterella multiformis</name>
    <dbReference type="NCBI Taxonomy" id="2259133"/>
    <lineage>
        <taxon>Bacteria</taxon>
        <taxon>Pseudomonadati</taxon>
        <taxon>Pseudomonadota</taxon>
        <taxon>Betaproteobacteria</taxon>
        <taxon>Burkholderiales</taxon>
        <taxon>Sutterellaceae</taxon>
        <taxon>Mesosutterella</taxon>
    </lineage>
</organism>
<feature type="transmembrane region" description="Helical" evidence="6">
    <location>
        <begin position="238"/>
        <end position="259"/>
    </location>
</feature>
<protein>
    <submittedName>
        <fullName evidence="7">Transporter</fullName>
    </submittedName>
</protein>
<keyword evidence="2" id="KW-0813">Transport</keyword>
<comment type="subcellular location">
    <subcellularLocation>
        <location evidence="1">Membrane</location>
        <topology evidence="1">Multi-pass membrane protein</topology>
    </subcellularLocation>
</comment>
<evidence type="ECO:0000313" key="8">
    <source>
        <dbReference type="Proteomes" id="UP000266091"/>
    </source>
</evidence>
<accession>A0A388SCC6</accession>
<evidence type="ECO:0000256" key="6">
    <source>
        <dbReference type="SAM" id="Phobius"/>
    </source>
</evidence>
<dbReference type="EMBL" id="BGZJ01000001">
    <property type="protein sequence ID" value="GBO93958.1"/>
    <property type="molecule type" value="Genomic_DNA"/>
</dbReference>
<evidence type="ECO:0000256" key="4">
    <source>
        <dbReference type="ARBA" id="ARBA00022989"/>
    </source>
</evidence>
<feature type="transmembrane region" description="Helical" evidence="6">
    <location>
        <begin position="271"/>
        <end position="289"/>
    </location>
</feature>
<keyword evidence="4 6" id="KW-1133">Transmembrane helix</keyword>
<feature type="transmembrane region" description="Helical" evidence="6">
    <location>
        <begin position="309"/>
        <end position="334"/>
    </location>
</feature>
<dbReference type="PANTHER" id="PTHR11958:SF63">
    <property type="entry name" value="AMINO ACID TRANSPORTER"/>
    <property type="match status" value="1"/>
</dbReference>
<dbReference type="RefSeq" id="WP_116270239.1">
    <property type="nucleotide sequence ID" value="NZ_BGZJ01000001.1"/>
</dbReference>
<dbReference type="GO" id="GO:0015501">
    <property type="term" value="F:glutamate:sodium symporter activity"/>
    <property type="evidence" value="ECO:0007669"/>
    <property type="project" value="TreeGrafter"/>
</dbReference>
<feature type="transmembrane region" description="Helical" evidence="6">
    <location>
        <begin position="192"/>
        <end position="218"/>
    </location>
</feature>
<keyword evidence="5 6" id="KW-0472">Membrane</keyword>
<feature type="transmembrane region" description="Helical" evidence="6">
    <location>
        <begin position="50"/>
        <end position="78"/>
    </location>
</feature>
<dbReference type="Proteomes" id="UP000266091">
    <property type="component" value="Unassembled WGS sequence"/>
</dbReference>
<dbReference type="OrthoDB" id="9766690at2"/>
<feature type="transmembrane region" description="Helical" evidence="6">
    <location>
        <begin position="25"/>
        <end position="44"/>
    </location>
</feature>
<proteinExistence type="predicted"/>
<dbReference type="GO" id="GO:0015175">
    <property type="term" value="F:neutral L-amino acid transmembrane transporter activity"/>
    <property type="evidence" value="ECO:0007669"/>
    <property type="project" value="TreeGrafter"/>
</dbReference>
<dbReference type="SUPFAM" id="SSF118215">
    <property type="entry name" value="Proton glutamate symport protein"/>
    <property type="match status" value="1"/>
</dbReference>
<dbReference type="GO" id="GO:0005313">
    <property type="term" value="F:L-glutamate transmembrane transporter activity"/>
    <property type="evidence" value="ECO:0007669"/>
    <property type="project" value="TreeGrafter"/>
</dbReference>
<dbReference type="InterPro" id="IPR036458">
    <property type="entry name" value="Na:dicarbo_symporter_sf"/>
</dbReference>
<reference evidence="7 8" key="1">
    <citation type="journal article" date="2018" name="Int. J. Syst. Evol. Microbiol.">
        <title>Mesosutterella multiformis gen. nov., sp. nov., a member of the family Sutterellaceae and Sutterella megalosphaeroides sp. nov., isolated from human faeces.</title>
        <authorList>
            <person name="Sakamoto M."/>
            <person name="Ikeyama N."/>
            <person name="Kunihiro T."/>
            <person name="Iino T."/>
            <person name="Yuki M."/>
            <person name="Ohkuma M."/>
        </authorList>
    </citation>
    <scope>NUCLEOTIDE SEQUENCE [LARGE SCALE GENOMIC DNA]</scope>
    <source>
        <strain evidence="7 8">4NBBH2</strain>
    </source>
</reference>
<sequence length="438" mass="46525">MENLQKEPSGSPTNAQAALKKNTRVIAFWFFALVAGGFLGWLQIGWLNELFGFIATVFTRLFKFVAVPVIALAVITTLSQLGAKRETKQIFAHAIFYTLATTFAAALVALGLFILIAPENVPAAISAAGSAAVPKNLQSLSYYDHFLSVVPDNVLHPFLEGNVLSVLVIAVAVGLALAFMPRTEGRDSLLRVIFGLQELLFTLIRALLFILPVGILAFAGQLSSQIEAGVIVGSLGKYVAVVVTGNLLQFFVVLPHFLLARRINPLRVLKGMFPALAVALFSKSSAGTLPVTLASAEQNLRLDRRVTRFVLPICTTINMNGCAAFILVTSLYLMQNAGIAITGGTMAVWVVVAVIAAIGNAGVPMGCYFLTLSLMSSLNVPVDLMGVILPVYAIIDMIETAVNVASDSCVATMTDHDLKGKLPPAESDAPDAPVPQAA</sequence>
<dbReference type="PANTHER" id="PTHR11958">
    <property type="entry name" value="SODIUM/DICARBOXYLATE SYMPORTER-RELATED"/>
    <property type="match status" value="1"/>
</dbReference>
<feature type="transmembrane region" description="Helical" evidence="6">
    <location>
        <begin position="90"/>
        <end position="116"/>
    </location>
</feature>
<dbReference type="Pfam" id="PF00375">
    <property type="entry name" value="SDF"/>
    <property type="match status" value="1"/>
</dbReference>
<name>A0A388SCC6_9BURK</name>
<keyword evidence="8" id="KW-1185">Reference proteome</keyword>
<evidence type="ECO:0000256" key="1">
    <source>
        <dbReference type="ARBA" id="ARBA00004141"/>
    </source>
</evidence>
<dbReference type="AlphaFoldDB" id="A0A388SCC6"/>
<evidence type="ECO:0000313" key="7">
    <source>
        <dbReference type="EMBL" id="GBO93958.1"/>
    </source>
</evidence>
<evidence type="ECO:0000256" key="2">
    <source>
        <dbReference type="ARBA" id="ARBA00022448"/>
    </source>
</evidence>
<evidence type="ECO:0000256" key="3">
    <source>
        <dbReference type="ARBA" id="ARBA00022692"/>
    </source>
</evidence>
<feature type="transmembrane region" description="Helical" evidence="6">
    <location>
        <begin position="346"/>
        <end position="371"/>
    </location>
</feature>
<dbReference type="PRINTS" id="PR00173">
    <property type="entry name" value="EDTRNSPORT"/>
</dbReference>
<evidence type="ECO:0000256" key="5">
    <source>
        <dbReference type="ARBA" id="ARBA00023136"/>
    </source>
</evidence>
<dbReference type="GO" id="GO:0005886">
    <property type="term" value="C:plasma membrane"/>
    <property type="evidence" value="ECO:0007669"/>
    <property type="project" value="TreeGrafter"/>
</dbReference>
<feature type="transmembrane region" description="Helical" evidence="6">
    <location>
        <begin position="163"/>
        <end position="180"/>
    </location>
</feature>